<dbReference type="Proteomes" id="UP000006462">
    <property type="component" value="Unassembled WGS sequence"/>
</dbReference>
<keyword evidence="2" id="KW-1185">Reference proteome</keyword>
<evidence type="ECO:0000313" key="1">
    <source>
        <dbReference type="EMBL" id="EFB90007.1"/>
    </source>
</evidence>
<comment type="caution">
    <text evidence="1">The sequence shown here is derived from an EMBL/GenBank/DDBJ whole genome shotgun (WGS) entry which is preliminary data.</text>
</comment>
<proteinExistence type="predicted"/>
<protein>
    <submittedName>
        <fullName evidence="1">Uncharacterized protein</fullName>
    </submittedName>
</protein>
<accession>A0ABM9ZT09</accession>
<organism evidence="1 2">
    <name type="scientific">Pyramidobacter piscolens W5455</name>
    <dbReference type="NCBI Taxonomy" id="352165"/>
    <lineage>
        <taxon>Bacteria</taxon>
        <taxon>Thermotogati</taxon>
        <taxon>Synergistota</taxon>
        <taxon>Synergistia</taxon>
        <taxon>Synergistales</taxon>
        <taxon>Dethiosulfovibrionaceae</taxon>
        <taxon>Pyramidobacter</taxon>
    </lineage>
</organism>
<gene>
    <name evidence="1" type="ORF">HMPREF7215_1110</name>
</gene>
<dbReference type="EMBL" id="ADFP01000100">
    <property type="protein sequence ID" value="EFB90007.1"/>
    <property type="molecule type" value="Genomic_DNA"/>
</dbReference>
<name>A0ABM9ZT09_9BACT</name>
<evidence type="ECO:0000313" key="2">
    <source>
        <dbReference type="Proteomes" id="UP000006462"/>
    </source>
</evidence>
<sequence>MLLSAYYKGLSDLQVKSPGTAIGRELHRKTREKSFAMELT</sequence>
<reference evidence="1 2" key="1">
    <citation type="submission" date="2009-12" db="EMBL/GenBank/DDBJ databases">
        <authorList>
            <person name="Shrivastava S."/>
            <person name="Madupu R."/>
            <person name="Durkin A.S."/>
            <person name="Torralba M."/>
            <person name="Methe B."/>
            <person name="Sutton G.G."/>
            <person name="Strausberg R.L."/>
            <person name="Nelson K.E."/>
        </authorList>
    </citation>
    <scope>NUCLEOTIDE SEQUENCE [LARGE SCALE GENOMIC DNA]</scope>
    <source>
        <strain evidence="1 2">W5455</strain>
    </source>
</reference>